<feature type="transmembrane region" description="Helical" evidence="5">
    <location>
        <begin position="248"/>
        <end position="264"/>
    </location>
</feature>
<accession>A0A1H7SZ14</accession>
<name>A0A1H7SZ14_HALLR</name>
<feature type="transmembrane region" description="Helical" evidence="5">
    <location>
        <begin position="29"/>
        <end position="47"/>
    </location>
</feature>
<dbReference type="EMBL" id="FOAD01000008">
    <property type="protein sequence ID" value="SEL77833.1"/>
    <property type="molecule type" value="Genomic_DNA"/>
</dbReference>
<dbReference type="InterPro" id="IPR000537">
    <property type="entry name" value="UbiA_prenyltransferase"/>
</dbReference>
<feature type="transmembrane region" description="Helical" evidence="5">
    <location>
        <begin position="225"/>
        <end position="242"/>
    </location>
</feature>
<organism evidence="6 7">
    <name type="scientific">Haloferax larsenii</name>
    <dbReference type="NCBI Taxonomy" id="302484"/>
    <lineage>
        <taxon>Archaea</taxon>
        <taxon>Methanobacteriati</taxon>
        <taxon>Methanobacteriota</taxon>
        <taxon>Stenosarchaea group</taxon>
        <taxon>Halobacteria</taxon>
        <taxon>Halobacteriales</taxon>
        <taxon>Haloferacaceae</taxon>
        <taxon>Haloferax</taxon>
    </lineage>
</organism>
<evidence type="ECO:0000256" key="1">
    <source>
        <dbReference type="ARBA" id="ARBA00004651"/>
    </source>
</evidence>
<keyword evidence="3 5" id="KW-1133">Transmembrane helix</keyword>
<sequence>MTENAVAASSTDYSGIGERARHLFEMSRPIWWIHMLLPITFAILYAVDSASQILSVTSLWFLAYFSLPGNLYVYGMNDAFDVDTDHVNPRKVDDETPSVIYEHDMINTTVILICGLLMASVVFVTTDPVVLGLLAILGVAAIIYNVPPVRLKAVPFVDSFITSTLLIPPIAVYTAISGSLPPLAIIAGAWVWGMGYHIIGAIEDIEPDRKAGLLTTATFLGREKALAFFLGLWVLAPVLIALESIPGGALMSVFTISLIYTLVSDKELKDLYLAIPFINVGVFGVVIIGGVLRHL</sequence>
<dbReference type="GO" id="GO:0016765">
    <property type="term" value="F:transferase activity, transferring alkyl or aryl (other than methyl) groups"/>
    <property type="evidence" value="ECO:0007669"/>
    <property type="project" value="InterPro"/>
</dbReference>
<dbReference type="InterPro" id="IPR050475">
    <property type="entry name" value="Prenyltransferase_related"/>
</dbReference>
<keyword evidence="6" id="KW-0808">Transferase</keyword>
<dbReference type="Proteomes" id="UP000183894">
    <property type="component" value="Unassembled WGS sequence"/>
</dbReference>
<dbReference type="GO" id="GO:0005886">
    <property type="term" value="C:plasma membrane"/>
    <property type="evidence" value="ECO:0007669"/>
    <property type="project" value="UniProtKB-SubCell"/>
</dbReference>
<reference evidence="6 7" key="1">
    <citation type="submission" date="2016-10" db="EMBL/GenBank/DDBJ databases">
        <authorList>
            <person name="de Groot N.N."/>
        </authorList>
    </citation>
    <scope>NUCLEOTIDE SEQUENCE [LARGE SCALE GENOMIC DNA]</scope>
    <source>
        <strain evidence="6 7">CDM_5</strain>
    </source>
</reference>
<feature type="transmembrane region" description="Helical" evidence="5">
    <location>
        <begin position="53"/>
        <end position="73"/>
    </location>
</feature>
<keyword evidence="4 5" id="KW-0472">Membrane</keyword>
<keyword evidence="2 5" id="KW-0812">Transmembrane</keyword>
<evidence type="ECO:0000313" key="7">
    <source>
        <dbReference type="Proteomes" id="UP000183894"/>
    </source>
</evidence>
<evidence type="ECO:0000256" key="3">
    <source>
        <dbReference type="ARBA" id="ARBA00022989"/>
    </source>
</evidence>
<feature type="transmembrane region" description="Helical" evidence="5">
    <location>
        <begin position="271"/>
        <end position="292"/>
    </location>
</feature>
<dbReference type="InterPro" id="IPR044878">
    <property type="entry name" value="UbiA_sf"/>
</dbReference>
<evidence type="ECO:0000256" key="4">
    <source>
        <dbReference type="ARBA" id="ARBA00023136"/>
    </source>
</evidence>
<dbReference type="NCBIfam" id="NF009516">
    <property type="entry name" value="PRK12875.1"/>
    <property type="match status" value="1"/>
</dbReference>
<evidence type="ECO:0000256" key="5">
    <source>
        <dbReference type="SAM" id="Phobius"/>
    </source>
</evidence>
<dbReference type="PANTHER" id="PTHR42723:SF1">
    <property type="entry name" value="CHLOROPHYLL SYNTHASE, CHLOROPLASTIC"/>
    <property type="match status" value="1"/>
</dbReference>
<dbReference type="Gene3D" id="1.10.357.140">
    <property type="entry name" value="UbiA prenyltransferase"/>
    <property type="match status" value="1"/>
</dbReference>
<dbReference type="AlphaFoldDB" id="A0A1H7SZ14"/>
<dbReference type="Pfam" id="PF01040">
    <property type="entry name" value="UbiA"/>
    <property type="match status" value="1"/>
</dbReference>
<dbReference type="OrthoDB" id="305381at2157"/>
<feature type="transmembrane region" description="Helical" evidence="5">
    <location>
        <begin position="129"/>
        <end position="146"/>
    </location>
</feature>
<gene>
    <name evidence="6" type="ORF">SAMN04488691_1084</name>
</gene>
<protein>
    <submittedName>
        <fullName evidence="6">4-hydroxybenzoate polyprenyltransferase</fullName>
    </submittedName>
</protein>
<dbReference type="CDD" id="cd13966">
    <property type="entry name" value="PT_UbiA_4"/>
    <property type="match status" value="1"/>
</dbReference>
<feature type="transmembrane region" description="Helical" evidence="5">
    <location>
        <begin position="105"/>
        <end position="123"/>
    </location>
</feature>
<evidence type="ECO:0000313" key="6">
    <source>
        <dbReference type="EMBL" id="SEL77833.1"/>
    </source>
</evidence>
<dbReference type="RefSeq" id="WP_074795626.1">
    <property type="nucleotide sequence ID" value="NZ_FOAD01000008.1"/>
</dbReference>
<dbReference type="PANTHER" id="PTHR42723">
    <property type="entry name" value="CHLOROPHYLL SYNTHASE"/>
    <property type="match status" value="1"/>
</dbReference>
<comment type="subcellular location">
    <subcellularLocation>
        <location evidence="1">Cell membrane</location>
        <topology evidence="1">Multi-pass membrane protein</topology>
    </subcellularLocation>
</comment>
<dbReference type="Gene3D" id="1.20.120.1780">
    <property type="entry name" value="UbiA prenyltransferase"/>
    <property type="match status" value="1"/>
</dbReference>
<feature type="transmembrane region" description="Helical" evidence="5">
    <location>
        <begin position="182"/>
        <end position="205"/>
    </location>
</feature>
<evidence type="ECO:0000256" key="2">
    <source>
        <dbReference type="ARBA" id="ARBA00022692"/>
    </source>
</evidence>
<proteinExistence type="predicted"/>